<dbReference type="InterPro" id="IPR036554">
    <property type="entry name" value="GHMP_kinase_C_sf"/>
</dbReference>
<evidence type="ECO:0000256" key="7">
    <source>
        <dbReference type="ARBA" id="ARBA00022842"/>
    </source>
</evidence>
<keyword evidence="3" id="KW-0808">Transferase</keyword>
<evidence type="ECO:0000256" key="2">
    <source>
        <dbReference type="ARBA" id="ARBA00022516"/>
    </source>
</evidence>
<keyword evidence="10" id="KW-0812">Transmembrane</keyword>
<dbReference type="EMBL" id="PKGU01000003">
    <property type="protein sequence ID" value="PKZ14858.1"/>
    <property type="molecule type" value="Genomic_DNA"/>
</dbReference>
<proteinExistence type="predicted"/>
<evidence type="ECO:0000256" key="6">
    <source>
        <dbReference type="ARBA" id="ARBA00022840"/>
    </source>
</evidence>
<feature type="domain" description="GHMP kinase C-terminal" evidence="12">
    <location>
        <begin position="298"/>
        <end position="361"/>
    </location>
</feature>
<dbReference type="NCBIfam" id="TIGR01220">
    <property type="entry name" value="Pmev_kin_Gr_pos"/>
    <property type="match status" value="1"/>
</dbReference>
<evidence type="ECO:0000256" key="1">
    <source>
        <dbReference type="ARBA" id="ARBA00022490"/>
    </source>
</evidence>
<dbReference type="SUPFAM" id="SSF54211">
    <property type="entry name" value="Ribosomal protein S5 domain 2-like"/>
    <property type="match status" value="1"/>
</dbReference>
<dbReference type="InterPro" id="IPR006205">
    <property type="entry name" value="Mev_gal_kin"/>
</dbReference>
<sequence>MSAYLQLFLRLLFLMLYLATHLNCLMLLSGVNSMAKGKLYICGEYAVVDGGAAVIAAVNRHLRAIVSESDDAFMVCDVTQRPSIRTDDSDRYVKASFWIAARYLAEEGVTLTAHTALRIESELVEADGRKYGLGSSGAVTVAVLEALLNAYALSAEHIYKLAVLALQLVHDNGSAGDIACSAFGQLIYYVRPDQDFVRELGNTIDTLNLHEIVNSVWPQLVLDRLQWPMGIQSFIAWTGSPASSAELVQSVRAYKTNNSAAYSSFVRESTHISEAIRESCRTNNAHDFVAAYAQSSALLTEFSRKTGDFMNTPELKKCVRIAQEHGCAAKFSGAGGGDCAIALTYDDVDGHALCTAWNKAGIMPMDWHLG</sequence>
<evidence type="ECO:0000256" key="4">
    <source>
        <dbReference type="ARBA" id="ARBA00022741"/>
    </source>
</evidence>
<dbReference type="Pfam" id="PF00288">
    <property type="entry name" value="GHMP_kinases_N"/>
    <property type="match status" value="1"/>
</dbReference>
<dbReference type="Pfam" id="PF08544">
    <property type="entry name" value="GHMP_kinases_C"/>
    <property type="match status" value="1"/>
</dbReference>
<dbReference type="PRINTS" id="PR00959">
    <property type="entry name" value="MEVGALKINASE"/>
</dbReference>
<dbReference type="InterPro" id="IPR014721">
    <property type="entry name" value="Ribsml_uS5_D2-typ_fold_subgr"/>
</dbReference>
<gene>
    <name evidence="13" type="ORF">CYJ32_04915</name>
</gene>
<keyword evidence="10" id="KW-1133">Transmembrane helix</keyword>
<organism evidence="13 14">
    <name type="scientific">Alloscardovia omnicolens</name>
    <dbReference type="NCBI Taxonomy" id="419015"/>
    <lineage>
        <taxon>Bacteria</taxon>
        <taxon>Bacillati</taxon>
        <taxon>Actinomycetota</taxon>
        <taxon>Actinomycetes</taxon>
        <taxon>Bifidobacteriales</taxon>
        <taxon>Bifidobacteriaceae</taxon>
        <taxon>Alloscardovia</taxon>
    </lineage>
</organism>
<keyword evidence="1" id="KW-0963">Cytoplasm</keyword>
<comment type="caution">
    <text evidence="13">The sequence shown here is derived from an EMBL/GenBank/DDBJ whole genome shotgun (WGS) entry which is preliminary data.</text>
</comment>
<comment type="pathway">
    <text evidence="9">Isoprenoid biosynthesis; isopentenyl diphosphate biosynthesis via mevalonate pathway; isopentenyl diphosphate from (R)-mevalonate: step 1/3.</text>
</comment>
<evidence type="ECO:0000256" key="10">
    <source>
        <dbReference type="SAM" id="Phobius"/>
    </source>
</evidence>
<keyword evidence="5 13" id="KW-0418">Kinase</keyword>
<dbReference type="Proteomes" id="UP000242263">
    <property type="component" value="Unassembled WGS sequence"/>
</dbReference>
<evidence type="ECO:0000256" key="8">
    <source>
        <dbReference type="ARBA" id="ARBA00023098"/>
    </source>
</evidence>
<keyword evidence="7" id="KW-0460">Magnesium</keyword>
<dbReference type="GO" id="GO:0004496">
    <property type="term" value="F:mevalonate kinase activity"/>
    <property type="evidence" value="ECO:0007669"/>
    <property type="project" value="InterPro"/>
</dbReference>
<dbReference type="AlphaFoldDB" id="A0A2I1M421"/>
<dbReference type="PANTHER" id="PTHR43290">
    <property type="entry name" value="MEVALONATE KINASE"/>
    <property type="match status" value="1"/>
</dbReference>
<keyword evidence="2" id="KW-0444">Lipid biosynthesis</keyword>
<keyword evidence="4" id="KW-0547">Nucleotide-binding</keyword>
<dbReference type="UniPathway" id="UPA00057">
    <property type="reaction ID" value="UER00099"/>
</dbReference>
<evidence type="ECO:0000259" key="11">
    <source>
        <dbReference type="Pfam" id="PF00288"/>
    </source>
</evidence>
<feature type="domain" description="GHMP kinase N-terminal" evidence="11">
    <location>
        <begin position="100"/>
        <end position="185"/>
    </location>
</feature>
<dbReference type="SUPFAM" id="SSF55060">
    <property type="entry name" value="GHMP Kinase, C-terminal domain"/>
    <property type="match status" value="1"/>
</dbReference>
<keyword evidence="10" id="KW-0472">Membrane</keyword>
<keyword evidence="6" id="KW-0067">ATP-binding</keyword>
<accession>A0A2I1M421</accession>
<dbReference type="GO" id="GO:0019287">
    <property type="term" value="P:isopentenyl diphosphate biosynthetic process, mevalonate pathway"/>
    <property type="evidence" value="ECO:0007669"/>
    <property type="project" value="UniProtKB-UniPathway"/>
</dbReference>
<protein>
    <submittedName>
        <fullName evidence="13">Phosphomevalonate kinase</fullName>
    </submittedName>
</protein>
<dbReference type="InterPro" id="IPR005917">
    <property type="entry name" value="Pmev_kinase_bact"/>
</dbReference>
<evidence type="ECO:0000313" key="13">
    <source>
        <dbReference type="EMBL" id="PKZ14858.1"/>
    </source>
</evidence>
<feature type="transmembrane region" description="Helical" evidence="10">
    <location>
        <begin position="7"/>
        <end position="28"/>
    </location>
</feature>
<evidence type="ECO:0000256" key="5">
    <source>
        <dbReference type="ARBA" id="ARBA00022777"/>
    </source>
</evidence>
<evidence type="ECO:0000259" key="12">
    <source>
        <dbReference type="Pfam" id="PF08544"/>
    </source>
</evidence>
<evidence type="ECO:0000256" key="9">
    <source>
        <dbReference type="ARBA" id="ARBA00029438"/>
    </source>
</evidence>
<name>A0A2I1M421_9BIFI</name>
<dbReference type="InterPro" id="IPR020568">
    <property type="entry name" value="Ribosomal_Su5_D2-typ_SF"/>
</dbReference>
<keyword evidence="8" id="KW-0443">Lipid metabolism</keyword>
<evidence type="ECO:0000313" key="14">
    <source>
        <dbReference type="Proteomes" id="UP000242263"/>
    </source>
</evidence>
<dbReference type="GO" id="GO:0005829">
    <property type="term" value="C:cytosol"/>
    <property type="evidence" value="ECO:0007669"/>
    <property type="project" value="TreeGrafter"/>
</dbReference>
<dbReference type="Gene3D" id="3.30.70.890">
    <property type="entry name" value="GHMP kinase, C-terminal domain"/>
    <property type="match status" value="1"/>
</dbReference>
<dbReference type="Gene3D" id="3.30.230.10">
    <property type="match status" value="1"/>
</dbReference>
<dbReference type="PANTHER" id="PTHR43290:SF2">
    <property type="entry name" value="MEVALONATE KINASE"/>
    <property type="match status" value="1"/>
</dbReference>
<evidence type="ECO:0000256" key="3">
    <source>
        <dbReference type="ARBA" id="ARBA00022679"/>
    </source>
</evidence>
<dbReference type="InterPro" id="IPR013750">
    <property type="entry name" value="GHMP_kinase_C_dom"/>
</dbReference>
<dbReference type="GO" id="GO:0005524">
    <property type="term" value="F:ATP binding"/>
    <property type="evidence" value="ECO:0007669"/>
    <property type="project" value="UniProtKB-KW"/>
</dbReference>
<dbReference type="InterPro" id="IPR006204">
    <property type="entry name" value="GHMP_kinase_N_dom"/>
</dbReference>
<reference evidence="13 14" key="1">
    <citation type="submission" date="2017-12" db="EMBL/GenBank/DDBJ databases">
        <title>Phylogenetic diversity of female urinary microbiome.</title>
        <authorList>
            <person name="Thomas-White K."/>
            <person name="Wolfe A.J."/>
        </authorList>
    </citation>
    <scope>NUCLEOTIDE SEQUENCE [LARGE SCALE GENOMIC DNA]</scope>
    <source>
        <strain evidence="13 14">UMB0064</strain>
    </source>
</reference>